<name>A0A2I1K902_9LACT</name>
<keyword evidence="2" id="KW-1185">Reference proteome</keyword>
<reference evidence="1 2" key="1">
    <citation type="submission" date="2017-12" db="EMBL/GenBank/DDBJ databases">
        <title>Phylogenetic diversity of female urinary microbiome.</title>
        <authorList>
            <person name="Thomas-White K."/>
            <person name="Wolfe A.J."/>
        </authorList>
    </citation>
    <scope>NUCLEOTIDE SEQUENCE [LARGE SCALE GENOMIC DNA]</scope>
    <source>
        <strain evidence="1 2">UMB0844</strain>
    </source>
</reference>
<organism evidence="1 2">
    <name type="scientific">Aerococcus christensenii</name>
    <dbReference type="NCBI Taxonomy" id="87541"/>
    <lineage>
        <taxon>Bacteria</taxon>
        <taxon>Bacillati</taxon>
        <taxon>Bacillota</taxon>
        <taxon>Bacilli</taxon>
        <taxon>Lactobacillales</taxon>
        <taxon>Aerococcaceae</taxon>
        <taxon>Aerococcus</taxon>
    </lineage>
</organism>
<accession>A0A2I1K902</accession>
<evidence type="ECO:0000313" key="1">
    <source>
        <dbReference type="EMBL" id="PKY92094.1"/>
    </source>
</evidence>
<sequence>MIETCSRVINFAETNCDYDIVFLSTHMPLVKGAICHVITTMPNKQILNQLLEDMDHLVASS</sequence>
<comment type="caution">
    <text evidence="1">The sequence shown here is derived from an EMBL/GenBank/DDBJ whole genome shotgun (WGS) entry which is preliminary data.</text>
</comment>
<dbReference type="AlphaFoldDB" id="A0A2I1K902"/>
<dbReference type="EMBL" id="PKGZ01000001">
    <property type="protein sequence ID" value="PKY92094.1"/>
    <property type="molecule type" value="Genomic_DNA"/>
</dbReference>
<gene>
    <name evidence="1" type="ORF">CYJ27_01275</name>
</gene>
<protein>
    <submittedName>
        <fullName evidence="1">Uncharacterized protein</fullName>
    </submittedName>
</protein>
<proteinExistence type="predicted"/>
<dbReference type="Proteomes" id="UP000234775">
    <property type="component" value="Unassembled WGS sequence"/>
</dbReference>
<evidence type="ECO:0000313" key="2">
    <source>
        <dbReference type="Proteomes" id="UP000234775"/>
    </source>
</evidence>